<feature type="transmembrane region" description="Helical" evidence="1">
    <location>
        <begin position="12"/>
        <end position="37"/>
    </location>
</feature>
<gene>
    <name evidence="3" type="ORF">BD626DRAFT_562837</name>
</gene>
<evidence type="ECO:0000313" key="3">
    <source>
        <dbReference type="EMBL" id="TRM69025.1"/>
    </source>
</evidence>
<evidence type="ECO:0000256" key="1">
    <source>
        <dbReference type="SAM" id="Phobius"/>
    </source>
</evidence>
<dbReference type="Pfam" id="PF20152">
    <property type="entry name" value="DUF6534"/>
    <property type="match status" value="1"/>
</dbReference>
<dbReference type="InterPro" id="IPR045339">
    <property type="entry name" value="DUF6534"/>
</dbReference>
<dbReference type="OrthoDB" id="2745105at2759"/>
<proteinExistence type="predicted"/>
<feature type="transmembrane region" description="Helical" evidence="1">
    <location>
        <begin position="236"/>
        <end position="255"/>
    </location>
</feature>
<keyword evidence="4" id="KW-1185">Reference proteome</keyword>
<feature type="transmembrane region" description="Helical" evidence="1">
    <location>
        <begin position="201"/>
        <end position="230"/>
    </location>
</feature>
<dbReference type="EMBL" id="VDMD01000001">
    <property type="protein sequence ID" value="TRM69025.1"/>
    <property type="molecule type" value="Genomic_DNA"/>
</dbReference>
<feature type="transmembrane region" description="Helical" evidence="1">
    <location>
        <begin position="122"/>
        <end position="144"/>
    </location>
</feature>
<protein>
    <recommendedName>
        <fullName evidence="2">DUF6534 domain-containing protein</fullName>
    </recommendedName>
</protein>
<organism evidence="3 4">
    <name type="scientific">Schizophyllum amplum</name>
    <dbReference type="NCBI Taxonomy" id="97359"/>
    <lineage>
        <taxon>Eukaryota</taxon>
        <taxon>Fungi</taxon>
        <taxon>Dikarya</taxon>
        <taxon>Basidiomycota</taxon>
        <taxon>Agaricomycotina</taxon>
        <taxon>Agaricomycetes</taxon>
        <taxon>Agaricomycetidae</taxon>
        <taxon>Agaricales</taxon>
        <taxon>Schizophyllaceae</taxon>
        <taxon>Schizophyllum</taxon>
    </lineage>
</organism>
<name>A0A550CW63_9AGAR</name>
<keyword evidence="1" id="KW-1133">Transmembrane helix</keyword>
<evidence type="ECO:0000313" key="4">
    <source>
        <dbReference type="Proteomes" id="UP000320762"/>
    </source>
</evidence>
<evidence type="ECO:0000259" key="2">
    <source>
        <dbReference type="Pfam" id="PF20152"/>
    </source>
</evidence>
<dbReference type="PANTHER" id="PTHR40465">
    <property type="entry name" value="CHROMOSOME 1, WHOLE GENOME SHOTGUN SEQUENCE"/>
    <property type="match status" value="1"/>
</dbReference>
<feature type="transmembrane region" description="Helical" evidence="1">
    <location>
        <begin position="87"/>
        <end position="110"/>
    </location>
</feature>
<keyword evidence="1" id="KW-0812">Transmembrane</keyword>
<dbReference type="STRING" id="97359.A0A550CW63"/>
<feature type="transmembrane region" description="Helical" evidence="1">
    <location>
        <begin position="49"/>
        <end position="75"/>
    </location>
</feature>
<accession>A0A550CW63</accession>
<comment type="caution">
    <text evidence="3">The sequence shown here is derived from an EMBL/GenBank/DDBJ whole genome shotgun (WGS) entry which is preliminary data.</text>
</comment>
<keyword evidence="1" id="KW-0472">Membrane</keyword>
<reference evidence="3 4" key="1">
    <citation type="journal article" date="2019" name="New Phytol.">
        <title>Comparative genomics reveals unique wood-decay strategies and fruiting body development in the Schizophyllaceae.</title>
        <authorList>
            <person name="Almasi E."/>
            <person name="Sahu N."/>
            <person name="Krizsan K."/>
            <person name="Balint B."/>
            <person name="Kovacs G.M."/>
            <person name="Kiss B."/>
            <person name="Cseklye J."/>
            <person name="Drula E."/>
            <person name="Henrissat B."/>
            <person name="Nagy I."/>
            <person name="Chovatia M."/>
            <person name="Adam C."/>
            <person name="LaButti K."/>
            <person name="Lipzen A."/>
            <person name="Riley R."/>
            <person name="Grigoriev I.V."/>
            <person name="Nagy L.G."/>
        </authorList>
    </citation>
    <scope>NUCLEOTIDE SEQUENCE [LARGE SCALE GENOMIC DNA]</scope>
    <source>
        <strain evidence="3 4">NL-1724</strain>
    </source>
</reference>
<feature type="domain" description="DUF6534" evidence="2">
    <location>
        <begin position="174"/>
        <end position="259"/>
    </location>
</feature>
<sequence length="328" mass="36358">MASMGLELDSKIGATFLGNIFAAIFYGITSIQTFIYFDRQRGEGDGVKYKMLVSFLWILDTLHLIFVCHASYYYLITNYFNPVALTAANWSIITQIIITCISNVIIRGLYAHRVWSFARRKPMLAIPLVGLIVLTIIASFGSGLGFSIRVFQAPQFSGFDKFSYLMYTALGTGVGVDAMIALVLCVSLSTSRTGFKRTDSLVNILMAYTINTSLLTSLCSIATFTTYTIWPHEMTYIGIYFTLSKLYLNSLLATLNGRSAIRERVNNSYGLSNMSGGRGQNSSSGGNVVSNSHVVLNVNKEVETVIRVEQDQLKRDYVTDVKHDFGAI</sequence>
<dbReference type="Proteomes" id="UP000320762">
    <property type="component" value="Unassembled WGS sequence"/>
</dbReference>
<dbReference type="PANTHER" id="PTHR40465:SF1">
    <property type="entry name" value="DUF6534 DOMAIN-CONTAINING PROTEIN"/>
    <property type="match status" value="1"/>
</dbReference>
<feature type="transmembrane region" description="Helical" evidence="1">
    <location>
        <begin position="164"/>
        <end position="189"/>
    </location>
</feature>
<dbReference type="AlphaFoldDB" id="A0A550CW63"/>